<evidence type="ECO:0000313" key="3">
    <source>
        <dbReference type="Proteomes" id="UP000244197"/>
    </source>
</evidence>
<keyword evidence="1" id="KW-1133">Transmembrane helix</keyword>
<feature type="transmembrane region" description="Helical" evidence="1">
    <location>
        <begin position="42"/>
        <end position="60"/>
    </location>
</feature>
<dbReference type="AlphaFoldDB" id="A0A2T5ERY1"/>
<keyword evidence="1" id="KW-0812">Transmembrane</keyword>
<dbReference type="EMBL" id="PIFK01000040">
    <property type="protein sequence ID" value="PTP28701.1"/>
    <property type="molecule type" value="Genomic_DNA"/>
</dbReference>
<reference evidence="2 3" key="1">
    <citation type="submission" date="2017-11" db="EMBL/GenBank/DDBJ databases">
        <title>Population delineation of vibrios coincides with oyster pathogenicity.</title>
        <authorList>
            <person name="Bruto M."/>
            <person name="Labreuche Y."/>
            <person name="James A."/>
            <person name="Piel D."/>
            <person name="Chenivesse S."/>
            <person name="Petton B."/>
            <person name="Polz M.F."/>
            <person name="Le Roux F."/>
        </authorList>
    </citation>
    <scope>NUCLEOTIDE SEQUENCE [LARGE SCALE GENOMIC DNA]</scope>
    <source>
        <strain evidence="2 3">FF_144</strain>
    </source>
</reference>
<accession>A0A2T5ERY1</accession>
<gene>
    <name evidence="2" type="ORF">CWO07_18300</name>
</gene>
<name>A0A2T5ERY1_VIBSP</name>
<evidence type="ECO:0000256" key="1">
    <source>
        <dbReference type="SAM" id="Phobius"/>
    </source>
</evidence>
<dbReference type="RefSeq" id="WP_017099697.1">
    <property type="nucleotide sequence ID" value="NZ_PIFK01000040.1"/>
</dbReference>
<keyword evidence="1" id="KW-0472">Membrane</keyword>
<protein>
    <submittedName>
        <fullName evidence="2">Uncharacterized protein</fullName>
    </submittedName>
</protein>
<proteinExistence type="predicted"/>
<evidence type="ECO:0000313" key="2">
    <source>
        <dbReference type="EMBL" id="PTP28701.1"/>
    </source>
</evidence>
<organism evidence="2 3">
    <name type="scientific">Vibrio splendidus</name>
    <dbReference type="NCBI Taxonomy" id="29497"/>
    <lineage>
        <taxon>Bacteria</taxon>
        <taxon>Pseudomonadati</taxon>
        <taxon>Pseudomonadota</taxon>
        <taxon>Gammaproteobacteria</taxon>
        <taxon>Vibrionales</taxon>
        <taxon>Vibrionaceae</taxon>
        <taxon>Vibrio</taxon>
    </lineage>
</organism>
<dbReference type="Proteomes" id="UP000244197">
    <property type="component" value="Unassembled WGS sequence"/>
</dbReference>
<sequence length="66" mass="6904">MAKTHFHSEPQQRWFKPSLTTGIKGAQYASLLGSRVAGARGMVAFGALGFLAGAVIGGVIEETDVI</sequence>
<comment type="caution">
    <text evidence="2">The sequence shown here is derived from an EMBL/GenBank/DDBJ whole genome shotgun (WGS) entry which is preliminary data.</text>
</comment>